<keyword evidence="2" id="KW-0732">Signal</keyword>
<feature type="compositionally biased region" description="Low complexity" evidence="1">
    <location>
        <begin position="44"/>
        <end position="58"/>
    </location>
</feature>
<evidence type="ECO:0008006" key="5">
    <source>
        <dbReference type="Google" id="ProtNLM"/>
    </source>
</evidence>
<evidence type="ECO:0000256" key="1">
    <source>
        <dbReference type="SAM" id="MobiDB-lite"/>
    </source>
</evidence>
<evidence type="ECO:0000256" key="2">
    <source>
        <dbReference type="SAM" id="SignalP"/>
    </source>
</evidence>
<organism evidence="3 4">
    <name type="scientific">Rhodoblastus sphagnicola</name>
    <dbReference type="NCBI Taxonomy" id="333368"/>
    <lineage>
        <taxon>Bacteria</taxon>
        <taxon>Pseudomonadati</taxon>
        <taxon>Pseudomonadota</taxon>
        <taxon>Alphaproteobacteria</taxon>
        <taxon>Hyphomicrobiales</taxon>
        <taxon>Rhodoblastaceae</taxon>
        <taxon>Rhodoblastus</taxon>
    </lineage>
</organism>
<feature type="region of interest" description="Disordered" evidence="1">
    <location>
        <begin position="36"/>
        <end position="69"/>
    </location>
</feature>
<dbReference type="Proteomes" id="UP000239089">
    <property type="component" value="Unassembled WGS sequence"/>
</dbReference>
<name>A0A2S6MXW1_9HYPH</name>
<gene>
    <name evidence="3" type="ORF">CCR94_20440</name>
</gene>
<evidence type="ECO:0000313" key="4">
    <source>
        <dbReference type="Proteomes" id="UP000239089"/>
    </source>
</evidence>
<dbReference type="AlphaFoldDB" id="A0A2S6MXW1"/>
<comment type="caution">
    <text evidence="3">The sequence shown here is derived from an EMBL/GenBank/DDBJ whole genome shotgun (WGS) entry which is preliminary data.</text>
</comment>
<proteinExistence type="predicted"/>
<protein>
    <recommendedName>
        <fullName evidence="5">DUF2946 domain-containing protein</fullName>
    </recommendedName>
</protein>
<keyword evidence="4" id="KW-1185">Reference proteome</keyword>
<evidence type="ECO:0000313" key="3">
    <source>
        <dbReference type="EMBL" id="PPQ27205.1"/>
    </source>
</evidence>
<dbReference type="EMBL" id="NHSJ01000126">
    <property type="protein sequence ID" value="PPQ27205.1"/>
    <property type="molecule type" value="Genomic_DNA"/>
</dbReference>
<reference evidence="3 4" key="1">
    <citation type="journal article" date="2018" name="Arch. Microbiol.">
        <title>New insights into the metabolic potential of the phototrophic purple bacterium Rhodopila globiformis DSM 161(T) from its draft genome sequence and evidence for a vanadium-dependent nitrogenase.</title>
        <authorList>
            <person name="Imhoff J.F."/>
            <person name="Rahn T."/>
            <person name="Kunzel S."/>
            <person name="Neulinger S.C."/>
        </authorList>
    </citation>
    <scope>NUCLEOTIDE SEQUENCE [LARGE SCALE GENOMIC DNA]</scope>
    <source>
        <strain evidence="3 4">DSM 16996</strain>
    </source>
</reference>
<feature type="signal peptide" evidence="2">
    <location>
        <begin position="1"/>
        <end position="33"/>
    </location>
</feature>
<feature type="chain" id="PRO_5018001729" description="DUF2946 domain-containing protein" evidence="2">
    <location>
        <begin position="34"/>
        <end position="126"/>
    </location>
</feature>
<accession>A0A2S6MXW1</accession>
<feature type="region of interest" description="Disordered" evidence="1">
    <location>
        <begin position="103"/>
        <end position="126"/>
    </location>
</feature>
<sequence length="126" mass="13071">MLGRQGRFVTRWIRLIVSILALVGLMASTAAVARPHPGGHVHYAQASAQPSSAHSCCPNQPEPSPDHSGAPDCCLAGLCACVASAFAPPLALNQKAPAFVTAVRPPPRASRLASLSRPPDPRPPKA</sequence>